<feature type="region of interest" description="Disordered" evidence="1">
    <location>
        <begin position="105"/>
        <end position="151"/>
    </location>
</feature>
<feature type="compositionally biased region" description="Polar residues" evidence="1">
    <location>
        <begin position="125"/>
        <end position="135"/>
    </location>
</feature>
<reference evidence="2" key="1">
    <citation type="submission" date="2015-04" db="UniProtKB">
        <authorList>
            <consortium name="EnsemblPlants"/>
        </authorList>
    </citation>
    <scope>IDENTIFICATION</scope>
    <source>
        <strain evidence="2">SL10</strain>
    </source>
</reference>
<keyword evidence="3" id="KW-1185">Reference proteome</keyword>
<feature type="compositionally biased region" description="Polar residues" evidence="1">
    <location>
        <begin position="19"/>
        <end position="36"/>
    </location>
</feature>
<sequence>MALIITAPDKVPTGREGPNPSSQIPLSRSHFSPATSERNDGEDGDDGSASWCARAVTTAEQLLLCRLGGGGTPEGAQSRATVLAVRLGGRANGDERRVAWTSLAGGTTPSRHFQSTARDSGGVIQDSTRTGNPTRLQGGEGVAVPLPGKLR</sequence>
<feature type="region of interest" description="Disordered" evidence="1">
    <location>
        <begin position="1"/>
        <end position="49"/>
    </location>
</feature>
<name>A0A0E0HC46_ORYNI</name>
<feature type="compositionally biased region" description="Polar residues" evidence="1">
    <location>
        <begin position="105"/>
        <end position="118"/>
    </location>
</feature>
<reference evidence="2" key="2">
    <citation type="submission" date="2018-04" db="EMBL/GenBank/DDBJ databases">
        <title>OnivRS2 (Oryza nivara Reference Sequence Version 2).</title>
        <authorList>
            <person name="Zhang J."/>
            <person name="Kudrna D."/>
            <person name="Lee S."/>
            <person name="Talag J."/>
            <person name="Rajasekar S."/>
            <person name="Welchert J."/>
            <person name="Hsing Y.-I."/>
            <person name="Wing R.A."/>
        </authorList>
    </citation>
    <scope>NUCLEOTIDE SEQUENCE [LARGE SCALE GENOMIC DNA]</scope>
    <source>
        <strain evidence="2">SL10</strain>
    </source>
</reference>
<evidence type="ECO:0000256" key="1">
    <source>
        <dbReference type="SAM" id="MobiDB-lite"/>
    </source>
</evidence>
<evidence type="ECO:0000313" key="2">
    <source>
        <dbReference type="EnsemblPlants" id="ONIVA05G10770.1"/>
    </source>
</evidence>
<dbReference type="EnsemblPlants" id="ONIVA05G10770.1">
    <property type="protein sequence ID" value="ONIVA05G10770.1"/>
    <property type="gene ID" value="ONIVA05G10770"/>
</dbReference>
<proteinExistence type="predicted"/>
<dbReference type="Proteomes" id="UP000006591">
    <property type="component" value="Chromosome 5"/>
</dbReference>
<dbReference type="HOGENOM" id="CLU_1734417_0_0_1"/>
<organism evidence="2">
    <name type="scientific">Oryza nivara</name>
    <name type="common">Indian wild rice</name>
    <name type="synonym">Oryza sativa f. spontanea</name>
    <dbReference type="NCBI Taxonomy" id="4536"/>
    <lineage>
        <taxon>Eukaryota</taxon>
        <taxon>Viridiplantae</taxon>
        <taxon>Streptophyta</taxon>
        <taxon>Embryophyta</taxon>
        <taxon>Tracheophyta</taxon>
        <taxon>Spermatophyta</taxon>
        <taxon>Magnoliopsida</taxon>
        <taxon>Liliopsida</taxon>
        <taxon>Poales</taxon>
        <taxon>Poaceae</taxon>
        <taxon>BOP clade</taxon>
        <taxon>Oryzoideae</taxon>
        <taxon>Oryzeae</taxon>
        <taxon>Oryzinae</taxon>
        <taxon>Oryza</taxon>
    </lineage>
</organism>
<evidence type="ECO:0000313" key="3">
    <source>
        <dbReference type="Proteomes" id="UP000006591"/>
    </source>
</evidence>
<accession>A0A0E0HC46</accession>
<protein>
    <submittedName>
        <fullName evidence="2">Uncharacterized protein</fullName>
    </submittedName>
</protein>
<dbReference type="AlphaFoldDB" id="A0A0E0HC46"/>
<dbReference type="Gramene" id="ONIVA05G10770.1">
    <property type="protein sequence ID" value="ONIVA05G10770.1"/>
    <property type="gene ID" value="ONIVA05G10770"/>
</dbReference>